<keyword evidence="2" id="KW-1185">Reference proteome</keyword>
<dbReference type="RefSeq" id="WP_187995931.1">
    <property type="nucleotide sequence ID" value="NZ_JACEXG010000001.1"/>
</dbReference>
<evidence type="ECO:0000313" key="1">
    <source>
        <dbReference type="EMBL" id="MBM9432357.1"/>
    </source>
</evidence>
<gene>
    <name evidence="1" type="ORF">JVW63_01345</name>
</gene>
<proteinExistence type="predicted"/>
<sequence length="110" mass="12276">MSAQALLTETGEILACPHCGEVEATVWIPENNHGVDRSRCVAQRLRRAQLKYAVRNGLDLDPFTSRAQQVGLKPEQIINDALAELPSLCVTCRHNKKKYGDYCSTHKETP</sequence>
<name>A0ABS2TCK5_9ACTO</name>
<comment type="caution">
    <text evidence="1">The sequence shown here is derived from an EMBL/GenBank/DDBJ whole genome shotgun (WGS) entry which is preliminary data.</text>
</comment>
<accession>A0ABS2TCK5</accession>
<dbReference type="EMBL" id="JAFFJS010000001">
    <property type="protein sequence ID" value="MBM9432357.1"/>
    <property type="molecule type" value="Genomic_DNA"/>
</dbReference>
<protein>
    <submittedName>
        <fullName evidence="1">Uncharacterized protein</fullName>
    </submittedName>
</protein>
<evidence type="ECO:0000313" key="2">
    <source>
        <dbReference type="Proteomes" id="UP000705983"/>
    </source>
</evidence>
<dbReference type="Proteomes" id="UP000705983">
    <property type="component" value="Unassembled WGS sequence"/>
</dbReference>
<organism evidence="1 2">
    <name type="scientific">Flaviflexus equikiangi</name>
    <dbReference type="NCBI Taxonomy" id="2758573"/>
    <lineage>
        <taxon>Bacteria</taxon>
        <taxon>Bacillati</taxon>
        <taxon>Actinomycetota</taxon>
        <taxon>Actinomycetes</taxon>
        <taxon>Actinomycetales</taxon>
        <taxon>Actinomycetaceae</taxon>
        <taxon>Flaviflexus</taxon>
    </lineage>
</organism>
<reference evidence="2" key="1">
    <citation type="submission" date="2021-02" db="EMBL/GenBank/DDBJ databases">
        <title>Leucobacter sp. CX169.</title>
        <authorList>
            <person name="Cheng Y."/>
        </authorList>
    </citation>
    <scope>NUCLEOTIDE SEQUENCE [LARGE SCALE GENOMIC DNA]</scope>
    <source>
        <strain evidence="2">JY899</strain>
    </source>
</reference>